<evidence type="ECO:0000313" key="1">
    <source>
        <dbReference type="EMBL" id="TQL56523.1"/>
    </source>
</evidence>
<name>A0A542Z845_RARFA</name>
<reference evidence="1 2" key="1">
    <citation type="submission" date="2019-06" db="EMBL/GenBank/DDBJ databases">
        <title>Sequencing the genomes of 1000 actinobacteria strains.</title>
        <authorList>
            <person name="Klenk H.-P."/>
        </authorList>
    </citation>
    <scope>NUCLEOTIDE SEQUENCE [LARGE SCALE GENOMIC DNA]</scope>
    <source>
        <strain evidence="1 2">DSM 4813</strain>
    </source>
</reference>
<organism evidence="1 2">
    <name type="scientific">Rarobacter faecitabidus</name>
    <dbReference type="NCBI Taxonomy" id="13243"/>
    <lineage>
        <taxon>Bacteria</taxon>
        <taxon>Bacillati</taxon>
        <taxon>Actinomycetota</taxon>
        <taxon>Actinomycetes</taxon>
        <taxon>Micrococcales</taxon>
        <taxon>Rarobacteraceae</taxon>
        <taxon>Rarobacter</taxon>
    </lineage>
</organism>
<comment type="caution">
    <text evidence="1">The sequence shown here is derived from an EMBL/GenBank/DDBJ whole genome shotgun (WGS) entry which is preliminary data.</text>
</comment>
<dbReference type="AlphaFoldDB" id="A0A542Z845"/>
<gene>
    <name evidence="1" type="ORF">FB461_2409</name>
</gene>
<dbReference type="Proteomes" id="UP000315389">
    <property type="component" value="Unassembled WGS sequence"/>
</dbReference>
<sequence length="78" mass="8442">MNFKKALKAEYALAVARHKEAIAESRMADDALSLAHAEAEAAQGRSFDARHALTAASDREQRLLAVAKDYGVKVEESA</sequence>
<dbReference type="EMBL" id="VFOS01000007">
    <property type="protein sequence ID" value="TQL56523.1"/>
    <property type="molecule type" value="Genomic_DNA"/>
</dbReference>
<accession>A0A542Z845</accession>
<keyword evidence="2" id="KW-1185">Reference proteome</keyword>
<dbReference type="RefSeq" id="WP_142122377.1">
    <property type="nucleotide sequence ID" value="NZ_BAAASV010000002.1"/>
</dbReference>
<proteinExistence type="predicted"/>
<evidence type="ECO:0000313" key="2">
    <source>
        <dbReference type="Proteomes" id="UP000315389"/>
    </source>
</evidence>
<protein>
    <submittedName>
        <fullName evidence="1">Uncharacterized protein</fullName>
    </submittedName>
</protein>